<dbReference type="EMBL" id="BSYI01000004">
    <property type="protein sequence ID" value="GMG81501.1"/>
    <property type="molecule type" value="Genomic_DNA"/>
</dbReference>
<evidence type="ECO:0000313" key="2">
    <source>
        <dbReference type="EMBL" id="GMG81501.1"/>
    </source>
</evidence>
<evidence type="ECO:0000256" key="1">
    <source>
        <dbReference type="SAM" id="MobiDB-lite"/>
    </source>
</evidence>
<reference evidence="2 3" key="1">
    <citation type="submission" date="2023-04" db="EMBL/GenBank/DDBJ databases">
        <title>Marinoamorphus aggregata gen. nov., sp. Nov., isolate from tissue of brittle star Ophioplocus japonicus.</title>
        <authorList>
            <person name="Kawano K."/>
            <person name="Sawayama S."/>
            <person name="Nakagawa S."/>
        </authorList>
    </citation>
    <scope>NUCLEOTIDE SEQUENCE [LARGE SCALE GENOMIC DNA]</scope>
    <source>
        <strain evidence="2 3">NKW23</strain>
    </source>
</reference>
<accession>A0ABQ6LM43</accession>
<dbReference type="Proteomes" id="UP001239909">
    <property type="component" value="Unassembled WGS sequence"/>
</dbReference>
<organism evidence="2 3">
    <name type="scientific">Paralimibaculum aggregatum</name>
    <dbReference type="NCBI Taxonomy" id="3036245"/>
    <lineage>
        <taxon>Bacteria</taxon>
        <taxon>Pseudomonadati</taxon>
        <taxon>Pseudomonadota</taxon>
        <taxon>Alphaproteobacteria</taxon>
        <taxon>Rhodobacterales</taxon>
        <taxon>Paracoccaceae</taxon>
        <taxon>Paralimibaculum</taxon>
    </lineage>
</organism>
<comment type="caution">
    <text evidence="2">The sequence shown here is derived from an EMBL/GenBank/DDBJ whole genome shotgun (WGS) entry which is preliminary data.</text>
</comment>
<keyword evidence="3" id="KW-1185">Reference proteome</keyword>
<proteinExistence type="predicted"/>
<gene>
    <name evidence="2" type="ORF">LNKW23_07140</name>
</gene>
<feature type="compositionally biased region" description="Low complexity" evidence="1">
    <location>
        <begin position="100"/>
        <end position="111"/>
    </location>
</feature>
<evidence type="ECO:0000313" key="3">
    <source>
        <dbReference type="Proteomes" id="UP001239909"/>
    </source>
</evidence>
<protein>
    <submittedName>
        <fullName evidence="2">Uncharacterized protein</fullName>
    </submittedName>
</protein>
<name>A0ABQ6LM43_9RHOB</name>
<sequence length="128" mass="13586">MQAAPAGRAPQPLPGTETRARTPAGVAGGGTLPARSGSGDTNRTKRHYNSRMRHLLLCNSRLPGKPFILKRDLRSRRSCNAPRSAPNCRRRRPPHGPGGAAIAMPAAGVPADADKPPGNRRFVVNALQ</sequence>
<feature type="region of interest" description="Disordered" evidence="1">
    <location>
        <begin position="78"/>
        <end position="118"/>
    </location>
</feature>
<feature type="region of interest" description="Disordered" evidence="1">
    <location>
        <begin position="1"/>
        <end position="45"/>
    </location>
</feature>